<accession>A0A915HK47</accession>
<keyword evidence="1" id="KW-1185">Reference proteome</keyword>
<dbReference type="Proteomes" id="UP000887565">
    <property type="component" value="Unplaced"/>
</dbReference>
<dbReference type="WBParaSite" id="nRc.2.0.1.t02034-RA">
    <property type="protein sequence ID" value="nRc.2.0.1.t02034-RA"/>
    <property type="gene ID" value="nRc.2.0.1.g02034"/>
</dbReference>
<evidence type="ECO:0000313" key="1">
    <source>
        <dbReference type="Proteomes" id="UP000887565"/>
    </source>
</evidence>
<organism evidence="1 2">
    <name type="scientific">Romanomermis culicivorax</name>
    <name type="common">Nematode worm</name>
    <dbReference type="NCBI Taxonomy" id="13658"/>
    <lineage>
        <taxon>Eukaryota</taxon>
        <taxon>Metazoa</taxon>
        <taxon>Ecdysozoa</taxon>
        <taxon>Nematoda</taxon>
        <taxon>Enoplea</taxon>
        <taxon>Dorylaimia</taxon>
        <taxon>Mermithida</taxon>
        <taxon>Mermithoidea</taxon>
        <taxon>Mermithidae</taxon>
        <taxon>Romanomermis</taxon>
    </lineage>
</organism>
<dbReference type="AlphaFoldDB" id="A0A915HK47"/>
<protein>
    <submittedName>
        <fullName evidence="2">Uncharacterized protein</fullName>
    </submittedName>
</protein>
<evidence type="ECO:0000313" key="2">
    <source>
        <dbReference type="WBParaSite" id="nRc.2.0.1.t02034-RA"/>
    </source>
</evidence>
<name>A0A915HK47_ROMCU</name>
<reference evidence="2" key="1">
    <citation type="submission" date="2022-11" db="UniProtKB">
        <authorList>
            <consortium name="WormBaseParasite"/>
        </authorList>
    </citation>
    <scope>IDENTIFICATION</scope>
</reference>
<proteinExistence type="predicted"/>
<sequence>MNKPKGSFILNAIDTTLPNEKETFVPLGAVGGYVGHFIYNCSYPLRSKVDFQVERFKLLAIGSVPFRRERQIMKIIKG</sequence>